<proteinExistence type="inferred from homology"/>
<dbReference type="Proteomes" id="UP000509241">
    <property type="component" value="Chromosome"/>
</dbReference>
<keyword evidence="11" id="KW-1185">Reference proteome</keyword>
<dbReference type="Pfam" id="PF01769">
    <property type="entry name" value="MgtE"/>
    <property type="match status" value="1"/>
</dbReference>
<sequence length="54" mass="5634">MPFPLIAIALSLVEPYISSTRGPDPDDTTIPVVTNLCDILGVIVLSGVALVVLN</sequence>
<keyword evidence="7 8" id="KW-0472">Membrane</keyword>
<dbReference type="InterPro" id="IPR006667">
    <property type="entry name" value="SLC41_membr_dom"/>
</dbReference>
<dbReference type="Gene3D" id="1.10.357.20">
    <property type="entry name" value="SLC41 divalent cation transporters, integral membrane domain"/>
    <property type="match status" value="1"/>
</dbReference>
<dbReference type="AlphaFoldDB" id="A0A7D5GIT6"/>
<protein>
    <recommendedName>
        <fullName evidence="9">SLC41A/MgtE integral membrane domain-containing protein</fullName>
    </recommendedName>
</protein>
<keyword evidence="3" id="KW-0813">Transport</keyword>
<evidence type="ECO:0000256" key="1">
    <source>
        <dbReference type="ARBA" id="ARBA00004141"/>
    </source>
</evidence>
<dbReference type="InterPro" id="IPR036739">
    <property type="entry name" value="SLC41_membr_dom_sf"/>
</dbReference>
<dbReference type="OrthoDB" id="203810at2157"/>
<evidence type="ECO:0000256" key="7">
    <source>
        <dbReference type="ARBA" id="ARBA00023136"/>
    </source>
</evidence>
<comment type="similarity">
    <text evidence="2">Belongs to the SLC41A transporter family.</text>
</comment>
<evidence type="ECO:0000256" key="4">
    <source>
        <dbReference type="ARBA" id="ARBA00022692"/>
    </source>
</evidence>
<evidence type="ECO:0000256" key="2">
    <source>
        <dbReference type="ARBA" id="ARBA00009749"/>
    </source>
</evidence>
<evidence type="ECO:0000313" key="10">
    <source>
        <dbReference type="EMBL" id="QLG50128.1"/>
    </source>
</evidence>
<keyword evidence="4 8" id="KW-0812">Transmembrane</keyword>
<organism evidence="10 11">
    <name type="scientific">Natrinema halophilum</name>
    <dbReference type="NCBI Taxonomy" id="1699371"/>
    <lineage>
        <taxon>Archaea</taxon>
        <taxon>Methanobacteriati</taxon>
        <taxon>Methanobacteriota</taxon>
        <taxon>Stenosarchaea group</taxon>
        <taxon>Halobacteria</taxon>
        <taxon>Halobacteriales</taxon>
        <taxon>Natrialbaceae</taxon>
        <taxon>Natrinema</taxon>
    </lineage>
</organism>
<feature type="transmembrane region" description="Helical" evidence="8">
    <location>
        <begin position="29"/>
        <end position="53"/>
    </location>
</feature>
<evidence type="ECO:0000313" key="11">
    <source>
        <dbReference type="Proteomes" id="UP000509241"/>
    </source>
</evidence>
<evidence type="ECO:0000256" key="5">
    <source>
        <dbReference type="ARBA" id="ARBA00022842"/>
    </source>
</evidence>
<evidence type="ECO:0000256" key="3">
    <source>
        <dbReference type="ARBA" id="ARBA00022448"/>
    </source>
</evidence>
<dbReference type="EMBL" id="CP058601">
    <property type="protein sequence ID" value="QLG50128.1"/>
    <property type="molecule type" value="Genomic_DNA"/>
</dbReference>
<gene>
    <name evidence="10" type="ORF">HYG82_15330</name>
</gene>
<dbReference type="GO" id="GO:0008324">
    <property type="term" value="F:monoatomic cation transmembrane transporter activity"/>
    <property type="evidence" value="ECO:0007669"/>
    <property type="project" value="InterPro"/>
</dbReference>
<name>A0A7D5GIT6_9EURY</name>
<evidence type="ECO:0000256" key="6">
    <source>
        <dbReference type="ARBA" id="ARBA00022989"/>
    </source>
</evidence>
<dbReference type="GO" id="GO:0016020">
    <property type="term" value="C:membrane"/>
    <property type="evidence" value="ECO:0007669"/>
    <property type="project" value="UniProtKB-SubCell"/>
</dbReference>
<dbReference type="SUPFAM" id="SSF161093">
    <property type="entry name" value="MgtE membrane domain-like"/>
    <property type="match status" value="1"/>
</dbReference>
<accession>A0A7D5GIT6</accession>
<evidence type="ECO:0000256" key="8">
    <source>
        <dbReference type="SAM" id="Phobius"/>
    </source>
</evidence>
<comment type="subcellular location">
    <subcellularLocation>
        <location evidence="1">Membrane</location>
        <topology evidence="1">Multi-pass membrane protein</topology>
    </subcellularLocation>
</comment>
<feature type="domain" description="SLC41A/MgtE integral membrane" evidence="9">
    <location>
        <begin position="6"/>
        <end position="47"/>
    </location>
</feature>
<keyword evidence="5" id="KW-0460">Magnesium</keyword>
<keyword evidence="6 8" id="KW-1133">Transmembrane helix</keyword>
<evidence type="ECO:0000259" key="9">
    <source>
        <dbReference type="Pfam" id="PF01769"/>
    </source>
</evidence>
<reference evidence="10 11" key="1">
    <citation type="submission" date="2020-07" db="EMBL/GenBank/DDBJ databases">
        <authorList>
            <person name="Cui H."/>
        </authorList>
    </citation>
    <scope>NUCLEOTIDE SEQUENCE [LARGE SCALE GENOMIC DNA]</scope>
    <source>
        <strain evidence="10 11">YPL8</strain>
    </source>
</reference>